<evidence type="ECO:0000259" key="1">
    <source>
        <dbReference type="Pfam" id="PF08241"/>
    </source>
</evidence>
<dbReference type="CDD" id="cd02440">
    <property type="entry name" value="AdoMet_MTases"/>
    <property type="match status" value="1"/>
</dbReference>
<dbReference type="PANTHER" id="PTHR43464">
    <property type="entry name" value="METHYLTRANSFERASE"/>
    <property type="match status" value="1"/>
</dbReference>
<sequence length="217" mass="24963">MMNNNLRLSDLAETDLSELDVVERYARFAPVYDQSVEDWGYRSHRAAADILRRYAAIDRPVLDAGCGTGLVGEALADLGYGDISGMDISPDMLRRAEKRGHYRDLRVGDMTRTPYPFADNAFAAVTCIGVFSLIADPIPVFREFRRLVHPGGHLVFTQQTILYRKYGYEGILRSFERRNQLHREYISEPIAYLPNREGYEDRTLIYCVYRVIEDRNP</sequence>
<dbReference type="InterPro" id="IPR013216">
    <property type="entry name" value="Methyltransf_11"/>
</dbReference>
<dbReference type="PANTHER" id="PTHR43464:SF23">
    <property type="entry name" value="JUVENILE HORMONE ACID O-METHYLTRANSFERASE"/>
    <property type="match status" value="1"/>
</dbReference>
<dbReference type="InterPro" id="IPR029063">
    <property type="entry name" value="SAM-dependent_MTases_sf"/>
</dbReference>
<dbReference type="Pfam" id="PF08241">
    <property type="entry name" value="Methyltransf_11"/>
    <property type="match status" value="1"/>
</dbReference>
<dbReference type="GO" id="GO:0010420">
    <property type="term" value="F:polyprenyldihydroxybenzoate methyltransferase activity"/>
    <property type="evidence" value="ECO:0007669"/>
    <property type="project" value="TreeGrafter"/>
</dbReference>
<name>A0A450YPT4_9GAMM</name>
<dbReference type="GO" id="GO:0032259">
    <property type="term" value="P:methylation"/>
    <property type="evidence" value="ECO:0007669"/>
    <property type="project" value="UniProtKB-KW"/>
</dbReference>
<dbReference type="AlphaFoldDB" id="A0A450YPT4"/>
<reference evidence="2" key="1">
    <citation type="submission" date="2019-02" db="EMBL/GenBank/DDBJ databases">
        <authorList>
            <person name="Gruber-Vodicka R. H."/>
            <person name="Seah K. B. B."/>
        </authorList>
    </citation>
    <scope>NUCLEOTIDE SEQUENCE</scope>
    <source>
        <strain evidence="2">BECK_BZ125</strain>
    </source>
</reference>
<accession>A0A450YPT4</accession>
<gene>
    <name evidence="2" type="ORF">BECKTC1821E_GA0114239_10277</name>
</gene>
<dbReference type="SUPFAM" id="SSF53335">
    <property type="entry name" value="S-adenosyl-L-methionine-dependent methyltransferases"/>
    <property type="match status" value="1"/>
</dbReference>
<organism evidence="2">
    <name type="scientific">Candidatus Kentrum sp. TC</name>
    <dbReference type="NCBI Taxonomy" id="2126339"/>
    <lineage>
        <taxon>Bacteria</taxon>
        <taxon>Pseudomonadati</taxon>
        <taxon>Pseudomonadota</taxon>
        <taxon>Gammaproteobacteria</taxon>
        <taxon>Candidatus Kentrum</taxon>
    </lineage>
</organism>
<evidence type="ECO:0000313" key="2">
    <source>
        <dbReference type="EMBL" id="VFK43571.1"/>
    </source>
</evidence>
<feature type="domain" description="Methyltransferase type 11" evidence="1">
    <location>
        <begin position="62"/>
        <end position="156"/>
    </location>
</feature>
<proteinExistence type="predicted"/>
<protein>
    <submittedName>
        <fullName evidence="2">Ubiquinone/menaquinone biosynthesis C-methylase UbiE</fullName>
    </submittedName>
</protein>
<dbReference type="EMBL" id="CAADFT010000027">
    <property type="protein sequence ID" value="VFK43571.1"/>
    <property type="molecule type" value="Genomic_DNA"/>
</dbReference>
<dbReference type="Gene3D" id="3.40.50.150">
    <property type="entry name" value="Vaccinia Virus protein VP39"/>
    <property type="match status" value="1"/>
</dbReference>
<keyword evidence="2" id="KW-0808">Transferase</keyword>
<keyword evidence="2" id="KW-0830">Ubiquinone</keyword>
<keyword evidence="2" id="KW-0489">Methyltransferase</keyword>